<feature type="compositionally biased region" description="Polar residues" evidence="1">
    <location>
        <begin position="105"/>
        <end position="126"/>
    </location>
</feature>
<protein>
    <submittedName>
        <fullName evidence="2">Uncharacterized protein</fullName>
    </submittedName>
</protein>
<evidence type="ECO:0000256" key="1">
    <source>
        <dbReference type="SAM" id="MobiDB-lite"/>
    </source>
</evidence>
<dbReference type="OrthoDB" id="5419162at2759"/>
<dbReference type="Proteomes" id="UP000250266">
    <property type="component" value="Unassembled WGS sequence"/>
</dbReference>
<organism evidence="2 3">
    <name type="scientific">Lepidopterella palustris CBS 459.81</name>
    <dbReference type="NCBI Taxonomy" id="1314670"/>
    <lineage>
        <taxon>Eukaryota</taxon>
        <taxon>Fungi</taxon>
        <taxon>Dikarya</taxon>
        <taxon>Ascomycota</taxon>
        <taxon>Pezizomycotina</taxon>
        <taxon>Dothideomycetes</taxon>
        <taxon>Pleosporomycetidae</taxon>
        <taxon>Mytilinidiales</taxon>
        <taxon>Argynnaceae</taxon>
        <taxon>Lepidopterella</taxon>
    </lineage>
</organism>
<reference evidence="2 3" key="1">
    <citation type="journal article" date="2016" name="Nat. Commun.">
        <title>Ectomycorrhizal ecology is imprinted in the genome of the dominant symbiotic fungus Cenococcum geophilum.</title>
        <authorList>
            <consortium name="DOE Joint Genome Institute"/>
            <person name="Peter M."/>
            <person name="Kohler A."/>
            <person name="Ohm R.A."/>
            <person name="Kuo A."/>
            <person name="Krutzmann J."/>
            <person name="Morin E."/>
            <person name="Arend M."/>
            <person name="Barry K.W."/>
            <person name="Binder M."/>
            <person name="Choi C."/>
            <person name="Clum A."/>
            <person name="Copeland A."/>
            <person name="Grisel N."/>
            <person name="Haridas S."/>
            <person name="Kipfer T."/>
            <person name="LaButti K."/>
            <person name="Lindquist E."/>
            <person name="Lipzen A."/>
            <person name="Maire R."/>
            <person name="Meier B."/>
            <person name="Mihaltcheva S."/>
            <person name="Molinier V."/>
            <person name="Murat C."/>
            <person name="Poggeler S."/>
            <person name="Quandt C.A."/>
            <person name="Sperisen C."/>
            <person name="Tritt A."/>
            <person name="Tisserant E."/>
            <person name="Crous P.W."/>
            <person name="Henrissat B."/>
            <person name="Nehls U."/>
            <person name="Egli S."/>
            <person name="Spatafora J.W."/>
            <person name="Grigoriev I.V."/>
            <person name="Martin F.M."/>
        </authorList>
    </citation>
    <scope>NUCLEOTIDE SEQUENCE [LARGE SCALE GENOMIC DNA]</scope>
    <source>
        <strain evidence="2 3">CBS 459.81</strain>
    </source>
</reference>
<dbReference type="AlphaFoldDB" id="A0A8E2JEG4"/>
<proteinExistence type="predicted"/>
<evidence type="ECO:0000313" key="3">
    <source>
        <dbReference type="Proteomes" id="UP000250266"/>
    </source>
</evidence>
<feature type="compositionally biased region" description="Polar residues" evidence="1">
    <location>
        <begin position="64"/>
        <end position="87"/>
    </location>
</feature>
<evidence type="ECO:0000313" key="2">
    <source>
        <dbReference type="EMBL" id="OCK79397.1"/>
    </source>
</evidence>
<dbReference type="EMBL" id="KV745008">
    <property type="protein sequence ID" value="OCK79397.1"/>
    <property type="molecule type" value="Genomic_DNA"/>
</dbReference>
<name>A0A8E2JEG4_9PEZI</name>
<accession>A0A8E2JEG4</accession>
<keyword evidence="3" id="KW-1185">Reference proteome</keyword>
<sequence>MDDFDDMDMDPEIAAAMGFSTFGNPTSYKKRKFNHNDAFVDGPDSDMRSGTGANSMKLGVRQKQLASNSNFDTSTGKQKPTSLSGLSQFLARGQASTGDGIFHNKQVTEQSINTAVNEPPTSSLPFVPVSNVTSASGGSNGGRDLHAFRKGVRNAQGDVAYFLPSFVEDPWRSLERKN</sequence>
<gene>
    <name evidence="2" type="ORF">K432DRAFT_299949</name>
</gene>
<feature type="region of interest" description="Disordered" evidence="1">
    <location>
        <begin position="36"/>
        <end position="126"/>
    </location>
</feature>